<dbReference type="GO" id="GO:0005484">
    <property type="term" value="F:SNAP receptor activity"/>
    <property type="evidence" value="ECO:0007669"/>
    <property type="project" value="InterPro"/>
</dbReference>
<dbReference type="GO" id="GO:0000149">
    <property type="term" value="F:SNARE binding"/>
    <property type="evidence" value="ECO:0007669"/>
    <property type="project" value="TreeGrafter"/>
</dbReference>
<evidence type="ECO:0008006" key="11">
    <source>
        <dbReference type="Google" id="ProtNLM"/>
    </source>
</evidence>
<protein>
    <recommendedName>
        <fullName evidence="11">Golgi SNAP receptor complex member 2</fullName>
    </recommendedName>
</protein>
<dbReference type="PIRSF" id="PIRSF028865">
    <property type="entry name" value="Membrin-2"/>
    <property type="match status" value="1"/>
</dbReference>
<dbReference type="GO" id="GO:0031902">
    <property type="term" value="C:late endosome membrane"/>
    <property type="evidence" value="ECO:0007669"/>
    <property type="project" value="TreeGrafter"/>
</dbReference>
<dbReference type="OrthoDB" id="158360at2759"/>
<keyword evidence="2" id="KW-0813">Transport</keyword>
<dbReference type="GO" id="GO:0012507">
    <property type="term" value="C:ER to Golgi transport vesicle membrane"/>
    <property type="evidence" value="ECO:0007669"/>
    <property type="project" value="TreeGrafter"/>
</dbReference>
<sequence>RARQITLDVQRLQISYNNYIYKRDQESHERRQREALLMNTDFTPNTDTSILMEEAMARENGGLQEANRGMDELLGAGSNVMADLLLQKKTLKGAQRRILDIASTLGLSQSVLKLIDRRKDSDKIILIAGIIITLTVMYLCIRYLI</sequence>
<evidence type="ECO:0000256" key="3">
    <source>
        <dbReference type="ARBA" id="ARBA00022692"/>
    </source>
</evidence>
<comment type="subcellular location">
    <subcellularLocation>
        <location evidence="1">Golgi apparatus membrane</location>
        <topology evidence="1">Single-pass type IV membrane protein</topology>
    </subcellularLocation>
</comment>
<keyword evidence="3 8" id="KW-0812">Transmembrane</keyword>
<dbReference type="PANTHER" id="PTHR21230:SF1">
    <property type="entry name" value="GOLGI SNAP RECEPTOR COMPLEX MEMBER 2"/>
    <property type="match status" value="1"/>
</dbReference>
<dbReference type="GO" id="GO:0006906">
    <property type="term" value="P:vesicle fusion"/>
    <property type="evidence" value="ECO:0007669"/>
    <property type="project" value="TreeGrafter"/>
</dbReference>
<dbReference type="Gene3D" id="1.20.5.110">
    <property type="match status" value="1"/>
</dbReference>
<evidence type="ECO:0000256" key="1">
    <source>
        <dbReference type="ARBA" id="ARBA00004409"/>
    </source>
</evidence>
<dbReference type="STRING" id="667725.A0A0L0FN22"/>
<accession>A0A0L0FN22</accession>
<dbReference type="PANTHER" id="PTHR21230">
    <property type="entry name" value="VESICLE TRANSPORT V-SNARE PROTEIN VTI1-RELATED"/>
    <property type="match status" value="1"/>
</dbReference>
<dbReference type="GO" id="GO:0005789">
    <property type="term" value="C:endoplasmic reticulum membrane"/>
    <property type="evidence" value="ECO:0007669"/>
    <property type="project" value="TreeGrafter"/>
</dbReference>
<dbReference type="eggNOG" id="KOG3251">
    <property type="taxonomic scope" value="Eukaryota"/>
</dbReference>
<dbReference type="EMBL" id="KQ242734">
    <property type="protein sequence ID" value="KNC77433.1"/>
    <property type="molecule type" value="Genomic_DNA"/>
</dbReference>
<evidence type="ECO:0000256" key="2">
    <source>
        <dbReference type="ARBA" id="ARBA00022448"/>
    </source>
</evidence>
<keyword evidence="10" id="KW-1185">Reference proteome</keyword>
<feature type="transmembrane region" description="Helical" evidence="8">
    <location>
        <begin position="124"/>
        <end position="144"/>
    </location>
</feature>
<evidence type="ECO:0000313" key="10">
    <source>
        <dbReference type="Proteomes" id="UP000054560"/>
    </source>
</evidence>
<dbReference type="SUPFAM" id="SSF58038">
    <property type="entry name" value="SNARE fusion complex"/>
    <property type="match status" value="1"/>
</dbReference>
<keyword evidence="7 8" id="KW-0472">Membrane</keyword>
<reference evidence="9 10" key="1">
    <citation type="submission" date="2011-02" db="EMBL/GenBank/DDBJ databases">
        <title>The Genome Sequence of Sphaeroforma arctica JP610.</title>
        <authorList>
            <consortium name="The Broad Institute Genome Sequencing Platform"/>
            <person name="Russ C."/>
            <person name="Cuomo C."/>
            <person name="Young S.K."/>
            <person name="Zeng Q."/>
            <person name="Gargeya S."/>
            <person name="Alvarado L."/>
            <person name="Berlin A."/>
            <person name="Chapman S.B."/>
            <person name="Chen Z."/>
            <person name="Freedman E."/>
            <person name="Gellesch M."/>
            <person name="Goldberg J."/>
            <person name="Griggs A."/>
            <person name="Gujja S."/>
            <person name="Heilman E."/>
            <person name="Heiman D."/>
            <person name="Howarth C."/>
            <person name="Mehta T."/>
            <person name="Neiman D."/>
            <person name="Pearson M."/>
            <person name="Roberts A."/>
            <person name="Saif S."/>
            <person name="Shea T."/>
            <person name="Shenoy N."/>
            <person name="Sisk P."/>
            <person name="Stolte C."/>
            <person name="Sykes S."/>
            <person name="White J."/>
            <person name="Yandava C."/>
            <person name="Burger G."/>
            <person name="Gray M.W."/>
            <person name="Holland P.W.H."/>
            <person name="King N."/>
            <person name="Lang F.B.F."/>
            <person name="Roger A.J."/>
            <person name="Ruiz-Trillo I."/>
            <person name="Haas B."/>
            <person name="Nusbaum C."/>
            <person name="Birren B."/>
        </authorList>
    </citation>
    <scope>NUCLEOTIDE SEQUENCE [LARGE SCALE GENOMIC DNA]</scope>
    <source>
        <strain evidence="9 10">JP610</strain>
    </source>
</reference>
<keyword evidence="5 8" id="KW-1133">Transmembrane helix</keyword>
<proteinExistence type="predicted"/>
<dbReference type="CDD" id="cd15863">
    <property type="entry name" value="SNARE_GS27"/>
    <property type="match status" value="1"/>
</dbReference>
<gene>
    <name evidence="9" type="ORF">SARC_10107</name>
</gene>
<evidence type="ECO:0000256" key="5">
    <source>
        <dbReference type="ARBA" id="ARBA00022989"/>
    </source>
</evidence>
<dbReference type="AlphaFoldDB" id="A0A0L0FN22"/>
<evidence type="ECO:0000256" key="4">
    <source>
        <dbReference type="ARBA" id="ARBA00022927"/>
    </source>
</evidence>
<dbReference type="Pfam" id="PF12352">
    <property type="entry name" value="V-SNARE_C"/>
    <property type="match status" value="1"/>
</dbReference>
<keyword evidence="6" id="KW-0333">Golgi apparatus</keyword>
<dbReference type="GO" id="GO:0000139">
    <property type="term" value="C:Golgi membrane"/>
    <property type="evidence" value="ECO:0007669"/>
    <property type="project" value="UniProtKB-SubCell"/>
</dbReference>
<dbReference type="GO" id="GO:0015031">
    <property type="term" value="P:protein transport"/>
    <property type="evidence" value="ECO:0007669"/>
    <property type="project" value="UniProtKB-KW"/>
</dbReference>
<evidence type="ECO:0000313" key="9">
    <source>
        <dbReference type="EMBL" id="KNC77433.1"/>
    </source>
</evidence>
<organism evidence="9 10">
    <name type="scientific">Sphaeroforma arctica JP610</name>
    <dbReference type="NCBI Taxonomy" id="667725"/>
    <lineage>
        <taxon>Eukaryota</taxon>
        <taxon>Ichthyosporea</taxon>
        <taxon>Ichthyophonida</taxon>
        <taxon>Sphaeroforma</taxon>
    </lineage>
</organism>
<evidence type="ECO:0000256" key="6">
    <source>
        <dbReference type="ARBA" id="ARBA00023034"/>
    </source>
</evidence>
<dbReference type="Proteomes" id="UP000054560">
    <property type="component" value="Unassembled WGS sequence"/>
</dbReference>
<dbReference type="GO" id="GO:0031201">
    <property type="term" value="C:SNARE complex"/>
    <property type="evidence" value="ECO:0007669"/>
    <property type="project" value="TreeGrafter"/>
</dbReference>
<keyword evidence="4" id="KW-0653">Protein transport</keyword>
<dbReference type="InterPro" id="IPR027027">
    <property type="entry name" value="GOSR2/Membrin/Bos1"/>
</dbReference>
<dbReference type="RefSeq" id="XP_014151335.1">
    <property type="nucleotide sequence ID" value="XM_014295860.1"/>
</dbReference>
<name>A0A0L0FN22_9EUKA</name>
<evidence type="ECO:0000256" key="7">
    <source>
        <dbReference type="ARBA" id="ARBA00023136"/>
    </source>
</evidence>
<dbReference type="GeneID" id="25910611"/>
<evidence type="ECO:0000256" key="8">
    <source>
        <dbReference type="SAM" id="Phobius"/>
    </source>
</evidence>
<feature type="non-terminal residue" evidence="9">
    <location>
        <position position="1"/>
    </location>
</feature>